<dbReference type="EMBL" id="CAJNNW010027315">
    <property type="protein sequence ID" value="CAE8690749.1"/>
    <property type="molecule type" value="Genomic_DNA"/>
</dbReference>
<feature type="compositionally biased region" description="Basic and acidic residues" evidence="1">
    <location>
        <begin position="22"/>
        <end position="40"/>
    </location>
</feature>
<dbReference type="EMBL" id="CAJNNW010030936">
    <property type="protein sequence ID" value="CAE8705277.1"/>
    <property type="molecule type" value="Genomic_DNA"/>
</dbReference>
<organism evidence="2 4">
    <name type="scientific">Polarella glacialis</name>
    <name type="common">Dinoflagellate</name>
    <dbReference type="NCBI Taxonomy" id="89957"/>
    <lineage>
        <taxon>Eukaryota</taxon>
        <taxon>Sar</taxon>
        <taxon>Alveolata</taxon>
        <taxon>Dinophyceae</taxon>
        <taxon>Suessiales</taxon>
        <taxon>Suessiaceae</taxon>
        <taxon>Polarella</taxon>
    </lineage>
</organism>
<protein>
    <submittedName>
        <fullName evidence="2">Uncharacterized protein</fullName>
    </submittedName>
</protein>
<name>A0A813K2B8_POLGL</name>
<feature type="region of interest" description="Disordered" evidence="1">
    <location>
        <begin position="1"/>
        <end position="141"/>
    </location>
</feature>
<evidence type="ECO:0000313" key="4">
    <source>
        <dbReference type="Proteomes" id="UP000626109"/>
    </source>
</evidence>
<accession>A0A813K2B8</accession>
<proteinExistence type="predicted"/>
<feature type="compositionally biased region" description="Basic and acidic residues" evidence="1">
    <location>
        <begin position="131"/>
        <end position="141"/>
    </location>
</feature>
<gene>
    <name evidence="2" type="ORF">PGLA2088_LOCUS27095</name>
    <name evidence="3" type="ORF">PGLA2088_LOCUS33616</name>
</gene>
<dbReference type="AlphaFoldDB" id="A0A813K2B8"/>
<evidence type="ECO:0000313" key="3">
    <source>
        <dbReference type="EMBL" id="CAE8705277.1"/>
    </source>
</evidence>
<feature type="compositionally biased region" description="Basic and acidic residues" evidence="1">
    <location>
        <begin position="47"/>
        <end position="63"/>
    </location>
</feature>
<dbReference type="Proteomes" id="UP000626109">
    <property type="component" value="Unassembled WGS sequence"/>
</dbReference>
<evidence type="ECO:0000256" key="1">
    <source>
        <dbReference type="SAM" id="MobiDB-lite"/>
    </source>
</evidence>
<evidence type="ECO:0000313" key="2">
    <source>
        <dbReference type="EMBL" id="CAE8690749.1"/>
    </source>
</evidence>
<comment type="caution">
    <text evidence="2">The sequence shown here is derived from an EMBL/GenBank/DDBJ whole genome shotgun (WGS) entry which is preliminary data.</text>
</comment>
<sequence>PTAGPSAANKGRANLLAGLRDGSLEKVVTDMENAAEKPIQEEPIQEEPAKEEPAKEAPAKEEAVASAQSTEAAPQETPAVTAEAQQSEPTAGPSAVGNKARANLLAGLRDGSLEKVVTNMENAAEEPIQEEPAKEEPAKAE</sequence>
<reference evidence="2" key="1">
    <citation type="submission" date="2021-02" db="EMBL/GenBank/DDBJ databases">
        <authorList>
            <person name="Dougan E. K."/>
            <person name="Rhodes N."/>
            <person name="Thang M."/>
            <person name="Chan C."/>
        </authorList>
    </citation>
    <scope>NUCLEOTIDE SEQUENCE</scope>
</reference>
<feature type="non-terminal residue" evidence="2">
    <location>
        <position position="1"/>
    </location>
</feature>